<dbReference type="CDD" id="cd00146">
    <property type="entry name" value="PKD"/>
    <property type="match status" value="2"/>
</dbReference>
<keyword evidence="3" id="KW-0732">Signal</keyword>
<dbReference type="PANTHER" id="PTHR40088:SF2">
    <property type="entry name" value="SECRETED SUGAR HYDROLASE"/>
    <property type="match status" value="1"/>
</dbReference>
<feature type="domain" description="PKD" evidence="4">
    <location>
        <begin position="484"/>
        <end position="547"/>
    </location>
</feature>
<dbReference type="GO" id="GO:0016837">
    <property type="term" value="F:carbon-oxygen lyase activity, acting on polysaccharides"/>
    <property type="evidence" value="ECO:0007669"/>
    <property type="project" value="TreeGrafter"/>
</dbReference>
<evidence type="ECO:0000313" key="5">
    <source>
        <dbReference type="EMBL" id="BFP47128.1"/>
    </source>
</evidence>
<evidence type="ECO:0000256" key="3">
    <source>
        <dbReference type="ARBA" id="ARBA00022729"/>
    </source>
</evidence>
<dbReference type="GO" id="GO:0005576">
    <property type="term" value="C:extracellular region"/>
    <property type="evidence" value="ECO:0007669"/>
    <property type="project" value="UniProtKB-SubCell"/>
</dbReference>
<dbReference type="EMBL" id="AP035881">
    <property type="protein sequence ID" value="BFP47128.1"/>
    <property type="molecule type" value="Genomic_DNA"/>
</dbReference>
<dbReference type="SUPFAM" id="SSF51126">
    <property type="entry name" value="Pectin lyase-like"/>
    <property type="match status" value="1"/>
</dbReference>
<dbReference type="SUPFAM" id="SSF49299">
    <property type="entry name" value="PKD domain"/>
    <property type="match status" value="2"/>
</dbReference>
<sequence length="822" mass="84846">MLGTALPVFAAHADSNTLYVNSAAANCSDSGTGSEAQPFCKVQPAADAAQPGQTVQIAPGNYPEQVTVTRSGTQGHPVTFRGGANHAQARSLVGVAPTGADAQALPHAFVLSGVHDVTVTGLGLQGLQEAVLVSDSDRITVDGNALRTVGSGASGAAPGIRVTGRTTASTVSRNLISTGKAGVAIDAGVTGAVVTTNQIRLAGPGVTVTDAPGTVVTSNTVVSNCAVPVTLAGNSANSTVENNVAASSGFPSGCAMKPDLIVSAASVSGTKADYNVVPARVDLVNYQWGDATYTSPAGFSAATGQGTHDVTSAQLAASAYPREAVDSADATAPGELATDILGNPRVDDPQVANTGTGAGFTDRGATETQDPLLVSVSGVPSQEIWHPLDVNLSVTVANAWGPVVGELDFGDGSPKVPVADGWTHPTHTYPAGGTYTVSVTVTDGVVTRTSSSTVTVAPLNPIEPAFSVWQQDWSVPRASFNVYAGSPWPITKFTLDFGDGSPTVEGPGPYSPDPFVHTFPGPGTYQVTAIVTDDHGRTGTRSQQVEIGKLLPLNRTIEAVKYGRVTEIYNDGNVWHDSGLTIPSLIPASTLDFTYAPSGARVIEAVENGVLHEIYSAPDGWHDNPVQGAGANITALSFAFSPSGARVIEAIENGVLHEIYSAPDGWHDNPIEGVAPNVTAMSFAFDASGRRVIEAIENGVLHEIYSAPDGWHDNPIEGVAPNVTAMSFAFDASGRRVIEAVENGVLHEIYSAPDGWHDNPVQGAGANIKNLTLKIRPTGDRVIEAVENNSLHEIYTNAGTWYDSATPVYQGGELTSVSLALR</sequence>
<dbReference type="SMART" id="SM00089">
    <property type="entry name" value="PKD"/>
    <property type="match status" value="2"/>
</dbReference>
<dbReference type="InterPro" id="IPR022409">
    <property type="entry name" value="PKD/Chitinase_dom"/>
</dbReference>
<proteinExistence type="predicted"/>
<dbReference type="PROSITE" id="PS50093">
    <property type="entry name" value="PKD"/>
    <property type="match status" value="2"/>
</dbReference>
<keyword evidence="2" id="KW-0964">Secreted</keyword>
<feature type="domain" description="PKD" evidence="4">
    <location>
        <begin position="402"/>
        <end position="456"/>
    </location>
</feature>
<dbReference type="Gene3D" id="2.160.20.10">
    <property type="entry name" value="Single-stranded right-handed beta-helix, Pectin lyase-like"/>
    <property type="match status" value="1"/>
</dbReference>
<evidence type="ECO:0000256" key="2">
    <source>
        <dbReference type="ARBA" id="ARBA00022525"/>
    </source>
</evidence>
<dbReference type="Pfam" id="PF18911">
    <property type="entry name" value="PKD_4"/>
    <property type="match status" value="2"/>
</dbReference>
<dbReference type="AlphaFoldDB" id="A0AB33JW80"/>
<evidence type="ECO:0000256" key="1">
    <source>
        <dbReference type="ARBA" id="ARBA00004613"/>
    </source>
</evidence>
<reference evidence="5" key="1">
    <citation type="submission" date="2024-07" db="EMBL/GenBank/DDBJ databases">
        <title>Complete genome sequences of cellulolytic bacteria, Kitasatospora sp. CMC57 and Streptomyces sp. CMC78, isolated from Japanese agricultural soil.</title>
        <authorList>
            <person name="Hashimoto T."/>
            <person name="Ito M."/>
            <person name="Iwamoto M."/>
            <person name="Fukahori D."/>
            <person name="Shoda T."/>
            <person name="Sakoda M."/>
            <person name="Morohoshi T."/>
            <person name="Mitsuboshi M."/>
            <person name="Nishizawa T."/>
        </authorList>
    </citation>
    <scope>NUCLEOTIDE SEQUENCE</scope>
    <source>
        <strain evidence="5">CMC57</strain>
    </source>
</reference>
<accession>A0AB33JW80</accession>
<dbReference type="InterPro" id="IPR007742">
    <property type="entry name" value="NosD_dom"/>
</dbReference>
<dbReference type="GO" id="GO:0005975">
    <property type="term" value="P:carbohydrate metabolic process"/>
    <property type="evidence" value="ECO:0007669"/>
    <property type="project" value="UniProtKB-ARBA"/>
</dbReference>
<comment type="subcellular location">
    <subcellularLocation>
        <location evidence="1">Secreted</location>
    </subcellularLocation>
</comment>
<dbReference type="Gene3D" id="2.120.10.70">
    <property type="entry name" value="Fucose-specific lectin"/>
    <property type="match status" value="1"/>
</dbReference>
<dbReference type="Gene3D" id="2.60.40.10">
    <property type="entry name" value="Immunoglobulins"/>
    <property type="match status" value="2"/>
</dbReference>
<dbReference type="InterPro" id="IPR000601">
    <property type="entry name" value="PKD_dom"/>
</dbReference>
<dbReference type="PANTHER" id="PTHR40088">
    <property type="entry name" value="PECTATE LYASE (EUROFUNG)"/>
    <property type="match status" value="1"/>
</dbReference>
<dbReference type="Pfam" id="PF05048">
    <property type="entry name" value="NosD"/>
    <property type="match status" value="1"/>
</dbReference>
<dbReference type="InterPro" id="IPR052052">
    <property type="entry name" value="Polysaccharide_Lyase_9"/>
</dbReference>
<organism evidence="5">
    <name type="scientific">Kitasatospora sp. CMC57</name>
    <dbReference type="NCBI Taxonomy" id="3231513"/>
    <lineage>
        <taxon>Bacteria</taxon>
        <taxon>Bacillati</taxon>
        <taxon>Actinomycetota</taxon>
        <taxon>Actinomycetes</taxon>
        <taxon>Kitasatosporales</taxon>
        <taxon>Streptomycetaceae</taxon>
        <taxon>Kitasatospora</taxon>
    </lineage>
</organism>
<dbReference type="InterPro" id="IPR035986">
    <property type="entry name" value="PKD_dom_sf"/>
</dbReference>
<dbReference type="InterPro" id="IPR011050">
    <property type="entry name" value="Pectin_lyase_fold/virulence"/>
</dbReference>
<protein>
    <recommendedName>
        <fullName evidence="4">PKD domain-containing protein</fullName>
    </recommendedName>
</protein>
<name>A0AB33JW80_9ACTN</name>
<gene>
    <name evidence="5" type="ORF">KCMC57_34960</name>
</gene>
<dbReference type="InterPro" id="IPR012334">
    <property type="entry name" value="Pectin_lyas_fold"/>
</dbReference>
<evidence type="ECO:0000259" key="4">
    <source>
        <dbReference type="PROSITE" id="PS50093"/>
    </source>
</evidence>
<dbReference type="InterPro" id="IPR013783">
    <property type="entry name" value="Ig-like_fold"/>
</dbReference>